<evidence type="ECO:0000313" key="2">
    <source>
        <dbReference type="EMBL" id="MBV0932835.1"/>
    </source>
</evidence>
<feature type="transmembrane region" description="Helical" evidence="1">
    <location>
        <begin position="63"/>
        <end position="90"/>
    </location>
</feature>
<protein>
    <submittedName>
        <fullName evidence="2">Uncharacterized protein</fullName>
    </submittedName>
</protein>
<keyword evidence="1" id="KW-1133">Transmembrane helix</keyword>
<keyword evidence="3" id="KW-1185">Reference proteome</keyword>
<keyword evidence="1" id="KW-0812">Transmembrane</keyword>
<dbReference type="RefSeq" id="WP_217334255.1">
    <property type="nucleotide sequence ID" value="NZ_JAHQZT010000005.1"/>
</dbReference>
<name>A0ABS6M9H9_9GAMM</name>
<evidence type="ECO:0000256" key="1">
    <source>
        <dbReference type="SAM" id="Phobius"/>
    </source>
</evidence>
<feature type="transmembrane region" description="Helical" evidence="1">
    <location>
        <begin position="102"/>
        <end position="125"/>
    </location>
</feature>
<comment type="caution">
    <text evidence="2">The sequence shown here is derived from an EMBL/GenBank/DDBJ whole genome shotgun (WGS) entry which is preliminary data.</text>
</comment>
<evidence type="ECO:0000313" key="3">
    <source>
        <dbReference type="Proteomes" id="UP000755551"/>
    </source>
</evidence>
<sequence length="135" mass="14408">MGLLLGPLVLFWVGIAAFSLRMGWVMLEGRADLMALSLALGSLLAFAYLGLGLSRFRGLASLWAFEIPLFFAAGKLVSGACILIVLAYLFTPLASGPLVLKAFLFVLVFALSAGTLAGVFGANAFMQHYRITPTY</sequence>
<accession>A0ABS6M9H9</accession>
<feature type="transmembrane region" description="Helical" evidence="1">
    <location>
        <begin position="33"/>
        <end position="51"/>
    </location>
</feature>
<gene>
    <name evidence="2" type="ORF">KTN04_05730</name>
</gene>
<dbReference type="Proteomes" id="UP000755551">
    <property type="component" value="Unassembled WGS sequence"/>
</dbReference>
<keyword evidence="1" id="KW-0472">Membrane</keyword>
<reference evidence="2 3" key="1">
    <citation type="submission" date="2021-06" db="EMBL/GenBank/DDBJ databases">
        <title>Bacterium isolated from marine sediment.</title>
        <authorList>
            <person name="Zhu K.-L."/>
            <person name="Du Z.-J."/>
            <person name="Liang Q.-Y."/>
        </authorList>
    </citation>
    <scope>NUCLEOTIDE SEQUENCE [LARGE SCALE GENOMIC DNA]</scope>
    <source>
        <strain evidence="2 3">A346</strain>
    </source>
</reference>
<organism evidence="2 3">
    <name type="scientific">Marinobacterium weihaiense</name>
    <dbReference type="NCBI Taxonomy" id="2851016"/>
    <lineage>
        <taxon>Bacteria</taxon>
        <taxon>Pseudomonadati</taxon>
        <taxon>Pseudomonadota</taxon>
        <taxon>Gammaproteobacteria</taxon>
        <taxon>Oceanospirillales</taxon>
        <taxon>Oceanospirillaceae</taxon>
        <taxon>Marinobacterium</taxon>
    </lineage>
</organism>
<proteinExistence type="predicted"/>
<dbReference type="EMBL" id="JAHQZT010000005">
    <property type="protein sequence ID" value="MBV0932835.1"/>
    <property type="molecule type" value="Genomic_DNA"/>
</dbReference>